<dbReference type="Gene3D" id="1.20.1070.10">
    <property type="entry name" value="Rhodopsin 7-helix transmembrane proteins"/>
    <property type="match status" value="1"/>
</dbReference>
<feature type="transmembrane region" description="Helical" evidence="7">
    <location>
        <begin position="560"/>
        <end position="581"/>
    </location>
</feature>
<dbReference type="InterPro" id="IPR057244">
    <property type="entry name" value="GAIN_B"/>
</dbReference>
<dbReference type="PROSITE" id="PS50221">
    <property type="entry name" value="GAIN_B"/>
    <property type="match status" value="1"/>
</dbReference>
<dbReference type="GO" id="GO:0007189">
    <property type="term" value="P:adenylate cyclase-activating G protein-coupled receptor signaling pathway"/>
    <property type="evidence" value="ECO:0007669"/>
    <property type="project" value="TreeGrafter"/>
</dbReference>
<feature type="domain" description="GAIN-B" evidence="8">
    <location>
        <begin position="332"/>
        <end position="479"/>
    </location>
</feature>
<dbReference type="GO" id="GO:0007166">
    <property type="term" value="P:cell surface receptor signaling pathway"/>
    <property type="evidence" value="ECO:0007669"/>
    <property type="project" value="InterPro"/>
</dbReference>
<keyword evidence="2 7" id="KW-0812">Transmembrane</keyword>
<dbReference type="PANTHER" id="PTHR12011:SF474">
    <property type="entry name" value="ADHESION G PROTEIN-COUPLED RECEPTOR G11-RELATED"/>
    <property type="match status" value="1"/>
</dbReference>
<evidence type="ECO:0000256" key="4">
    <source>
        <dbReference type="ARBA" id="ARBA00023136"/>
    </source>
</evidence>
<sequence>MQNEVPPISDEMIQVFGKTQRLFTSFSEPFRNLEILSGIMWNSCGLLLILSAHFCISAGVRCKHKIKGNCNPVIDLISSALSSGSDSGNDMEKNIFILGTDGFMAYVKTGDCWNITQNQSAIWCNSSGSSERKLLQITVFSFEEDENATIHTSVGLSISNNTPYKLNISRSIKQVQCVIQGTCRNESWTKMIVKQGCNWTLPKYFEVTNCSMTCLDPTTACEKATYEASCSDDNSGEESKMNTIGISNKTATCFKCGSPFQKLEEFQDIPSEMLNLLNNTNKTETDAGAAVAVMKNLTNLVSLMKNLTIATITMGNVKGVLKKIQNVTDIKKTAFIYSSDTGIRVIDDFSVLNNYPNAFTIPKEASLQAFNKSAGNAFLGLFRFPSMTKDEKNSTVLGNEVYAIEMGTTISNLTENISLAFSNEKQTKGTPVCHSWDGRGNKPNWTTEGCFTVVNGSKITCNCQHLTFFAVLMAPPDMTIPASDLVNLTYITYIGCGLSMFFLGVAFFIHFLLRKVKATNSAHVLMNLFFALFLLNVTFLTNEYVARANSHNACKVMAAFMHYCLLASFTWFAVEALHLCLQMARQSVVIKHYILKISVIGWVPPALIVSILFVLSKYGEQTIRTESSNVTMCWILDTTVHYTVNIGYYCFVFIFTFSTCIVVLRWLSMLKVSKFNKAGKVKRSGTATLDVTTVLGLCCLLGLTWSFAFFSYGGLQMSSYYIFTILNSFQGFFLFIYYVKTSTLFGDPVPSEDSNNMTEETITDNPYDNQLPPTKKDF</sequence>
<evidence type="ECO:0000259" key="9">
    <source>
        <dbReference type="PROSITE" id="PS50261"/>
    </source>
</evidence>
<keyword evidence="3 7" id="KW-1133">Transmembrane helix</keyword>
<comment type="subcellular location">
    <subcellularLocation>
        <location evidence="1">Membrane</location>
        <topology evidence="1">Multi-pass membrane protein</topology>
    </subcellularLocation>
</comment>
<feature type="transmembrane region" description="Helical" evidence="7">
    <location>
        <begin position="490"/>
        <end position="512"/>
    </location>
</feature>
<evidence type="ECO:0000313" key="11">
    <source>
        <dbReference type="Proteomes" id="UP001479290"/>
    </source>
</evidence>
<dbReference type="Proteomes" id="UP001479290">
    <property type="component" value="Unassembled WGS sequence"/>
</dbReference>
<dbReference type="PRINTS" id="PR00249">
    <property type="entry name" value="GPCRSECRETIN"/>
</dbReference>
<dbReference type="Pfam" id="PF01825">
    <property type="entry name" value="GPS"/>
    <property type="match status" value="1"/>
</dbReference>
<feature type="transmembrane region" description="Helical" evidence="7">
    <location>
        <begin position="646"/>
        <end position="667"/>
    </location>
</feature>
<dbReference type="Pfam" id="PF00002">
    <property type="entry name" value="7tm_2"/>
    <property type="match status" value="1"/>
</dbReference>
<feature type="transmembrane region" description="Helical" evidence="7">
    <location>
        <begin position="687"/>
        <end position="708"/>
    </location>
</feature>
<gene>
    <name evidence="10" type="ORF">ABG768_014587</name>
</gene>
<protein>
    <recommendedName>
        <fullName evidence="12">Adhesion G-protein coupled receptor G2-like</fullName>
    </recommendedName>
</protein>
<feature type="domain" description="G-protein coupled receptors family 2 profile 2" evidence="9">
    <location>
        <begin position="488"/>
        <end position="742"/>
    </location>
</feature>
<dbReference type="InterPro" id="IPR046338">
    <property type="entry name" value="GAIN_dom_sf"/>
</dbReference>
<evidence type="ECO:0000256" key="1">
    <source>
        <dbReference type="ARBA" id="ARBA00004141"/>
    </source>
</evidence>
<feature type="transmembrane region" description="Helical" evidence="7">
    <location>
        <begin position="720"/>
        <end position="739"/>
    </location>
</feature>
<keyword evidence="4 7" id="KW-0472">Membrane</keyword>
<dbReference type="InterPro" id="IPR000203">
    <property type="entry name" value="GPS"/>
</dbReference>
<dbReference type="InterPro" id="IPR017981">
    <property type="entry name" value="GPCR_2-like_7TM"/>
</dbReference>
<evidence type="ECO:0000256" key="3">
    <source>
        <dbReference type="ARBA" id="ARBA00022989"/>
    </source>
</evidence>
<evidence type="ECO:0000259" key="8">
    <source>
        <dbReference type="PROSITE" id="PS50221"/>
    </source>
</evidence>
<feature type="transmembrane region" description="Helical" evidence="7">
    <location>
        <begin position="593"/>
        <end position="615"/>
    </location>
</feature>
<feature type="compositionally biased region" description="Polar residues" evidence="6">
    <location>
        <begin position="755"/>
        <end position="772"/>
    </location>
</feature>
<evidence type="ECO:0000256" key="2">
    <source>
        <dbReference type="ARBA" id="ARBA00022692"/>
    </source>
</evidence>
<proteinExistence type="predicted"/>
<dbReference type="PROSITE" id="PS50261">
    <property type="entry name" value="G_PROTEIN_RECEP_F2_4"/>
    <property type="match status" value="1"/>
</dbReference>
<dbReference type="PANTHER" id="PTHR12011">
    <property type="entry name" value="ADHESION G-PROTEIN COUPLED RECEPTOR"/>
    <property type="match status" value="1"/>
</dbReference>
<dbReference type="InterPro" id="IPR000832">
    <property type="entry name" value="GPCR_2_secretin-like"/>
</dbReference>
<dbReference type="EMBL" id="JAWDJR010000020">
    <property type="protein sequence ID" value="KAK9956880.1"/>
    <property type="molecule type" value="Genomic_DNA"/>
</dbReference>
<dbReference type="GO" id="GO:0005886">
    <property type="term" value="C:plasma membrane"/>
    <property type="evidence" value="ECO:0007669"/>
    <property type="project" value="TreeGrafter"/>
</dbReference>
<evidence type="ECO:0008006" key="12">
    <source>
        <dbReference type="Google" id="ProtNLM"/>
    </source>
</evidence>
<feature type="region of interest" description="Disordered" evidence="6">
    <location>
        <begin position="755"/>
        <end position="778"/>
    </location>
</feature>
<evidence type="ECO:0000256" key="6">
    <source>
        <dbReference type="SAM" id="MobiDB-lite"/>
    </source>
</evidence>
<keyword evidence="5" id="KW-1015">Disulfide bond</keyword>
<comment type="caution">
    <text evidence="10">The sequence shown here is derived from an EMBL/GenBank/DDBJ whole genome shotgun (WGS) entry which is preliminary data.</text>
</comment>
<dbReference type="Gene3D" id="2.60.220.50">
    <property type="match status" value="1"/>
</dbReference>
<organism evidence="10 11">
    <name type="scientific">Culter alburnus</name>
    <name type="common">Topmouth culter</name>
    <dbReference type="NCBI Taxonomy" id="194366"/>
    <lineage>
        <taxon>Eukaryota</taxon>
        <taxon>Metazoa</taxon>
        <taxon>Chordata</taxon>
        <taxon>Craniata</taxon>
        <taxon>Vertebrata</taxon>
        <taxon>Euteleostomi</taxon>
        <taxon>Actinopterygii</taxon>
        <taxon>Neopterygii</taxon>
        <taxon>Teleostei</taxon>
        <taxon>Ostariophysi</taxon>
        <taxon>Cypriniformes</taxon>
        <taxon>Xenocyprididae</taxon>
        <taxon>Xenocypridinae</taxon>
        <taxon>Culter</taxon>
    </lineage>
</organism>
<evidence type="ECO:0000256" key="5">
    <source>
        <dbReference type="ARBA" id="ARBA00023157"/>
    </source>
</evidence>
<feature type="transmembrane region" description="Helical" evidence="7">
    <location>
        <begin position="524"/>
        <end position="540"/>
    </location>
</feature>
<name>A0AAW1Z6B9_CULAL</name>
<evidence type="ECO:0000256" key="7">
    <source>
        <dbReference type="SAM" id="Phobius"/>
    </source>
</evidence>
<evidence type="ECO:0000313" key="10">
    <source>
        <dbReference type="EMBL" id="KAK9956880.1"/>
    </source>
</evidence>
<keyword evidence="11" id="KW-1185">Reference proteome</keyword>
<dbReference type="AlphaFoldDB" id="A0AAW1Z6B9"/>
<dbReference type="SMART" id="SM00303">
    <property type="entry name" value="GPS"/>
    <property type="match status" value="1"/>
</dbReference>
<accession>A0AAW1Z6B9</accession>
<reference evidence="10 11" key="1">
    <citation type="submission" date="2024-05" db="EMBL/GenBank/DDBJ databases">
        <title>A high-quality chromosomal-level genome assembly of Topmouth culter (Culter alburnus).</title>
        <authorList>
            <person name="Zhao H."/>
        </authorList>
    </citation>
    <scope>NUCLEOTIDE SEQUENCE [LARGE SCALE GENOMIC DNA]</scope>
    <source>
        <strain evidence="10">CATC2023</strain>
        <tissue evidence="10">Muscle</tissue>
    </source>
</reference>
<dbReference type="GO" id="GO:0004930">
    <property type="term" value="F:G protein-coupled receptor activity"/>
    <property type="evidence" value="ECO:0007669"/>
    <property type="project" value="InterPro"/>
</dbReference>